<evidence type="ECO:0000259" key="6">
    <source>
        <dbReference type="Pfam" id="PF05175"/>
    </source>
</evidence>
<evidence type="ECO:0000256" key="5">
    <source>
        <dbReference type="HAMAP-Rule" id="MF_02126"/>
    </source>
</evidence>
<evidence type="ECO:0000259" key="7">
    <source>
        <dbReference type="Pfam" id="PF17827"/>
    </source>
</evidence>
<protein>
    <recommendedName>
        <fullName evidence="5">Release factor glutamine methyltransferase</fullName>
        <shortName evidence="5">RF MTase</shortName>
        <ecNumber evidence="5">2.1.1.297</ecNumber>
    </recommendedName>
    <alternativeName>
        <fullName evidence="5">N5-glutamine methyltransferase PrmC</fullName>
    </alternativeName>
    <alternativeName>
        <fullName evidence="5">Protein-(glutamine-N5) MTase PrmC</fullName>
    </alternativeName>
    <alternativeName>
        <fullName evidence="5">Protein-glutamine N-methyltransferase PrmC</fullName>
    </alternativeName>
</protein>
<keyword evidence="2 5" id="KW-0808">Transferase</keyword>
<comment type="function">
    <text evidence="5">Methylates the class 1 translation termination release factors RF1/PrfA and RF2/PrfB on the glutamine residue of the universally conserved GGQ motif.</text>
</comment>
<dbReference type="PANTHER" id="PTHR18895:SF74">
    <property type="entry name" value="MTRF1L RELEASE FACTOR GLUTAMINE METHYLTRANSFERASE"/>
    <property type="match status" value="1"/>
</dbReference>
<comment type="similarity">
    <text evidence="5">Belongs to the protein N5-glutamine methyltransferase family. PrmC subfamily.</text>
</comment>
<dbReference type="InterPro" id="IPR004556">
    <property type="entry name" value="HemK-like"/>
</dbReference>
<proteinExistence type="inferred from homology"/>
<dbReference type="InterPro" id="IPR002052">
    <property type="entry name" value="DNA_methylase_N6_adenine_CS"/>
</dbReference>
<reference evidence="9" key="1">
    <citation type="submission" date="2017-08" db="EMBL/GenBank/DDBJ databases">
        <authorList>
            <person name="Varghese N."/>
            <person name="Submissions S."/>
        </authorList>
    </citation>
    <scope>NUCLEOTIDE SEQUENCE [LARGE SCALE GENOMIC DNA]</scope>
    <source>
        <strain evidence="9">KCTC 23107</strain>
    </source>
</reference>
<name>A0A286IAE6_9HYPH</name>
<evidence type="ECO:0000256" key="4">
    <source>
        <dbReference type="ARBA" id="ARBA00048391"/>
    </source>
</evidence>
<keyword evidence="9" id="KW-1185">Reference proteome</keyword>
<dbReference type="GO" id="GO:0102559">
    <property type="term" value="F:peptide chain release factor N(5)-glutamine methyltransferase activity"/>
    <property type="evidence" value="ECO:0007669"/>
    <property type="project" value="UniProtKB-EC"/>
</dbReference>
<evidence type="ECO:0000256" key="2">
    <source>
        <dbReference type="ARBA" id="ARBA00022679"/>
    </source>
</evidence>
<dbReference type="EMBL" id="OCPC01000002">
    <property type="protein sequence ID" value="SOE16606.1"/>
    <property type="molecule type" value="Genomic_DNA"/>
</dbReference>
<dbReference type="AlphaFoldDB" id="A0A286IAE6"/>
<feature type="binding site" evidence="5">
    <location>
        <position position="185"/>
    </location>
    <ligand>
        <name>S-adenosyl-L-methionine</name>
        <dbReference type="ChEBI" id="CHEBI:59789"/>
    </ligand>
</feature>
<evidence type="ECO:0000313" key="9">
    <source>
        <dbReference type="Proteomes" id="UP000219465"/>
    </source>
</evidence>
<dbReference type="HAMAP" id="MF_02126">
    <property type="entry name" value="RF_methyltr_PrmC"/>
    <property type="match status" value="1"/>
</dbReference>
<evidence type="ECO:0000256" key="1">
    <source>
        <dbReference type="ARBA" id="ARBA00022603"/>
    </source>
</evidence>
<dbReference type="InterPro" id="IPR019874">
    <property type="entry name" value="RF_methyltr_PrmC"/>
</dbReference>
<organism evidence="8 9">
    <name type="scientific">Hoeflea halophila</name>
    <dbReference type="NCBI Taxonomy" id="714899"/>
    <lineage>
        <taxon>Bacteria</taxon>
        <taxon>Pseudomonadati</taxon>
        <taxon>Pseudomonadota</taxon>
        <taxon>Alphaproteobacteria</taxon>
        <taxon>Hyphomicrobiales</taxon>
        <taxon>Rhizobiaceae</taxon>
        <taxon>Hoeflea</taxon>
    </lineage>
</organism>
<comment type="catalytic activity">
    <reaction evidence="4 5">
        <text>L-glutaminyl-[peptide chain release factor] + S-adenosyl-L-methionine = N(5)-methyl-L-glutaminyl-[peptide chain release factor] + S-adenosyl-L-homocysteine + H(+)</text>
        <dbReference type="Rhea" id="RHEA:42896"/>
        <dbReference type="Rhea" id="RHEA-COMP:10271"/>
        <dbReference type="Rhea" id="RHEA-COMP:10272"/>
        <dbReference type="ChEBI" id="CHEBI:15378"/>
        <dbReference type="ChEBI" id="CHEBI:30011"/>
        <dbReference type="ChEBI" id="CHEBI:57856"/>
        <dbReference type="ChEBI" id="CHEBI:59789"/>
        <dbReference type="ChEBI" id="CHEBI:61891"/>
        <dbReference type="EC" id="2.1.1.297"/>
    </reaction>
</comment>
<dbReference type="EC" id="2.1.1.297" evidence="5"/>
<gene>
    <name evidence="5" type="primary">prmC</name>
    <name evidence="8" type="ORF">SAMN05877838_1484</name>
</gene>
<accession>A0A286IAE6</accession>
<dbReference type="Proteomes" id="UP000219465">
    <property type="component" value="Unassembled WGS sequence"/>
</dbReference>
<dbReference type="PROSITE" id="PS00092">
    <property type="entry name" value="N6_MTASE"/>
    <property type="match status" value="1"/>
</dbReference>
<dbReference type="InterPro" id="IPR050320">
    <property type="entry name" value="N5-glutamine_MTase"/>
</dbReference>
<dbReference type="SUPFAM" id="SSF53335">
    <property type="entry name" value="S-adenosyl-L-methionine-dependent methyltransferases"/>
    <property type="match status" value="1"/>
</dbReference>
<dbReference type="InterPro" id="IPR007848">
    <property type="entry name" value="Small_mtfrase_dom"/>
</dbReference>
<feature type="binding site" evidence="5">
    <location>
        <begin position="199"/>
        <end position="202"/>
    </location>
    <ligand>
        <name>substrate</name>
    </ligand>
</feature>
<feature type="binding site" evidence="5">
    <location>
        <position position="156"/>
    </location>
    <ligand>
        <name>S-adenosyl-L-methionine</name>
        <dbReference type="ChEBI" id="CHEBI:59789"/>
    </ligand>
</feature>
<dbReference type="GO" id="GO:0032259">
    <property type="term" value="P:methylation"/>
    <property type="evidence" value="ECO:0007669"/>
    <property type="project" value="UniProtKB-KW"/>
</dbReference>
<dbReference type="InterPro" id="IPR040758">
    <property type="entry name" value="PrmC_N"/>
</dbReference>
<dbReference type="InterPro" id="IPR029063">
    <property type="entry name" value="SAM-dependent_MTases_sf"/>
</dbReference>
<evidence type="ECO:0000256" key="3">
    <source>
        <dbReference type="ARBA" id="ARBA00022691"/>
    </source>
</evidence>
<feature type="domain" description="Release factor glutamine methyltransferase N-terminal" evidence="7">
    <location>
        <begin position="17"/>
        <end position="84"/>
    </location>
</feature>
<dbReference type="CDD" id="cd02440">
    <property type="entry name" value="AdoMet_MTases"/>
    <property type="match status" value="1"/>
</dbReference>
<feature type="binding site" evidence="5">
    <location>
        <begin position="133"/>
        <end position="137"/>
    </location>
    <ligand>
        <name>S-adenosyl-L-methionine</name>
        <dbReference type="ChEBI" id="CHEBI:59789"/>
    </ligand>
</feature>
<dbReference type="Pfam" id="PF17827">
    <property type="entry name" value="PrmC_N"/>
    <property type="match status" value="1"/>
</dbReference>
<sequence length="294" mass="31018">MTKPDQARTTSLGEAWLAMRAAFRSAGLESADLDARLLVANLAGVEPHQLATAGEMVLTQSIQDRLGKALQKRLDGMPVHRILGSREFYGLKLGLSPATLEPRPDTETLVESVLPLMREISDAKGSCSIVDLGIGTGAIGLALVAECPHARCLGIDVSAQAVATARENAEALGLAGRYTATTGNWLTGIESRFDLIVSNPPYIPTADLASLARDVIEHDPVLALDGGPDGLAAYRLIAAQSGSRLEKDGYLALEIGIGQSPAVTAIFHASRFDRIGVFADLGGVDRVLVFKPRA</sequence>
<dbReference type="RefSeq" id="WP_244577815.1">
    <property type="nucleotide sequence ID" value="NZ_OCPC01000002.1"/>
</dbReference>
<dbReference type="NCBIfam" id="TIGR00536">
    <property type="entry name" value="hemK_fam"/>
    <property type="match status" value="1"/>
</dbReference>
<dbReference type="Pfam" id="PF05175">
    <property type="entry name" value="MTS"/>
    <property type="match status" value="1"/>
</dbReference>
<keyword evidence="1 5" id="KW-0489">Methyltransferase</keyword>
<dbReference type="PANTHER" id="PTHR18895">
    <property type="entry name" value="HEMK METHYLTRANSFERASE"/>
    <property type="match status" value="1"/>
</dbReference>
<dbReference type="GO" id="GO:0003676">
    <property type="term" value="F:nucleic acid binding"/>
    <property type="evidence" value="ECO:0007669"/>
    <property type="project" value="InterPro"/>
</dbReference>
<dbReference type="Gene3D" id="1.10.8.10">
    <property type="entry name" value="DNA helicase RuvA subunit, C-terminal domain"/>
    <property type="match status" value="1"/>
</dbReference>
<feature type="domain" description="Methyltransferase small" evidence="6">
    <location>
        <begin position="125"/>
        <end position="207"/>
    </location>
</feature>
<feature type="binding site" evidence="5">
    <location>
        <position position="199"/>
    </location>
    <ligand>
        <name>S-adenosyl-L-methionine</name>
        <dbReference type="ChEBI" id="CHEBI:59789"/>
    </ligand>
</feature>
<keyword evidence="3 5" id="KW-0949">S-adenosyl-L-methionine</keyword>
<dbReference type="NCBIfam" id="TIGR03534">
    <property type="entry name" value="RF_mod_PrmC"/>
    <property type="match status" value="1"/>
</dbReference>
<dbReference type="Gene3D" id="3.40.50.150">
    <property type="entry name" value="Vaccinia Virus protein VP39"/>
    <property type="match status" value="1"/>
</dbReference>
<evidence type="ECO:0000313" key="8">
    <source>
        <dbReference type="EMBL" id="SOE16606.1"/>
    </source>
</evidence>